<keyword evidence="2" id="KW-0238">DNA-binding</keyword>
<dbReference type="SUPFAM" id="SSF47413">
    <property type="entry name" value="lambda repressor-like DNA-binding domains"/>
    <property type="match status" value="1"/>
</dbReference>
<dbReference type="SMART" id="SM00530">
    <property type="entry name" value="HTH_XRE"/>
    <property type="match status" value="1"/>
</dbReference>
<gene>
    <name evidence="5" type="ORF">C5Y98_24595</name>
</gene>
<dbReference type="GO" id="GO:0003677">
    <property type="term" value="F:DNA binding"/>
    <property type="evidence" value="ECO:0007669"/>
    <property type="project" value="UniProtKB-KW"/>
</dbReference>
<dbReference type="Pfam" id="PF01381">
    <property type="entry name" value="HTH_3"/>
    <property type="match status" value="1"/>
</dbReference>
<dbReference type="OrthoDB" id="9814553at2"/>
<dbReference type="GO" id="GO:0003700">
    <property type="term" value="F:DNA-binding transcription factor activity"/>
    <property type="evidence" value="ECO:0007669"/>
    <property type="project" value="TreeGrafter"/>
</dbReference>
<evidence type="ECO:0000313" key="6">
    <source>
        <dbReference type="Proteomes" id="UP000239388"/>
    </source>
</evidence>
<keyword evidence="3" id="KW-0804">Transcription</keyword>
<reference evidence="5 6" key="1">
    <citation type="submission" date="2018-02" db="EMBL/GenBank/DDBJ databases">
        <title>Comparative genomes isolates from brazilian mangrove.</title>
        <authorList>
            <person name="Araujo J.E."/>
            <person name="Taketani R.G."/>
            <person name="Silva M.C.P."/>
            <person name="Loureco M.V."/>
            <person name="Andreote F.D."/>
        </authorList>
    </citation>
    <scope>NUCLEOTIDE SEQUENCE [LARGE SCALE GENOMIC DNA]</scope>
    <source>
        <strain evidence="5 6">NAP PRIS-MGV</strain>
    </source>
</reference>
<evidence type="ECO:0000256" key="3">
    <source>
        <dbReference type="ARBA" id="ARBA00023163"/>
    </source>
</evidence>
<dbReference type="PROSITE" id="PS50943">
    <property type="entry name" value="HTH_CROC1"/>
    <property type="match status" value="1"/>
</dbReference>
<keyword evidence="1" id="KW-0805">Transcription regulation</keyword>
<accession>A0A2S8F9Y0</accession>
<organism evidence="5 6">
    <name type="scientific">Blastopirellula marina</name>
    <dbReference type="NCBI Taxonomy" id="124"/>
    <lineage>
        <taxon>Bacteria</taxon>
        <taxon>Pseudomonadati</taxon>
        <taxon>Planctomycetota</taxon>
        <taxon>Planctomycetia</taxon>
        <taxon>Pirellulales</taxon>
        <taxon>Pirellulaceae</taxon>
        <taxon>Blastopirellula</taxon>
    </lineage>
</organism>
<dbReference type="Gene3D" id="1.10.260.40">
    <property type="entry name" value="lambda repressor-like DNA-binding domains"/>
    <property type="match status" value="1"/>
</dbReference>
<name>A0A2S8F9Y0_9BACT</name>
<dbReference type="EMBL" id="PUIB01000024">
    <property type="protein sequence ID" value="PQO28942.1"/>
    <property type="molecule type" value="Genomic_DNA"/>
</dbReference>
<dbReference type="Proteomes" id="UP000239388">
    <property type="component" value="Unassembled WGS sequence"/>
</dbReference>
<evidence type="ECO:0000259" key="4">
    <source>
        <dbReference type="PROSITE" id="PS50943"/>
    </source>
</evidence>
<feature type="domain" description="HTH cro/C1-type" evidence="4">
    <location>
        <begin position="15"/>
        <end position="69"/>
    </location>
</feature>
<evidence type="ECO:0000256" key="2">
    <source>
        <dbReference type="ARBA" id="ARBA00023125"/>
    </source>
</evidence>
<sequence length="73" mass="8243">MAKKADILVRFGKRVRELRTEQGYSQEAFADACELDRTYIGGIERGERNLALRNIDRIANTLGITLSDLMEGL</sequence>
<dbReference type="AlphaFoldDB" id="A0A2S8F9Y0"/>
<dbReference type="GO" id="GO:0005829">
    <property type="term" value="C:cytosol"/>
    <property type="evidence" value="ECO:0007669"/>
    <property type="project" value="TreeGrafter"/>
</dbReference>
<evidence type="ECO:0000313" key="5">
    <source>
        <dbReference type="EMBL" id="PQO28942.1"/>
    </source>
</evidence>
<dbReference type="InterPro" id="IPR010982">
    <property type="entry name" value="Lambda_DNA-bd_dom_sf"/>
</dbReference>
<dbReference type="RefSeq" id="WP_105358320.1">
    <property type="nucleotide sequence ID" value="NZ_PUIB01000024.1"/>
</dbReference>
<dbReference type="PANTHER" id="PTHR46797:SF23">
    <property type="entry name" value="HTH-TYPE TRANSCRIPTIONAL REGULATOR SUTR"/>
    <property type="match status" value="1"/>
</dbReference>
<dbReference type="PANTHER" id="PTHR46797">
    <property type="entry name" value="HTH-TYPE TRANSCRIPTIONAL REGULATOR"/>
    <property type="match status" value="1"/>
</dbReference>
<dbReference type="InterPro" id="IPR050807">
    <property type="entry name" value="TransReg_Diox_bact_type"/>
</dbReference>
<proteinExistence type="predicted"/>
<evidence type="ECO:0000256" key="1">
    <source>
        <dbReference type="ARBA" id="ARBA00023015"/>
    </source>
</evidence>
<dbReference type="CDD" id="cd00093">
    <property type="entry name" value="HTH_XRE"/>
    <property type="match status" value="1"/>
</dbReference>
<protein>
    <submittedName>
        <fullName evidence="5">Transcriptional regulator</fullName>
    </submittedName>
</protein>
<comment type="caution">
    <text evidence="5">The sequence shown here is derived from an EMBL/GenBank/DDBJ whole genome shotgun (WGS) entry which is preliminary data.</text>
</comment>
<dbReference type="InterPro" id="IPR001387">
    <property type="entry name" value="Cro/C1-type_HTH"/>
</dbReference>